<feature type="transmembrane region" description="Helical" evidence="12">
    <location>
        <begin position="122"/>
        <end position="140"/>
    </location>
</feature>
<keyword evidence="4 10" id="KW-0812">Transmembrane</keyword>
<keyword evidence="8 10" id="KW-0675">Receptor</keyword>
<dbReference type="Proteomes" id="UP000504629">
    <property type="component" value="Unplaced"/>
</dbReference>
<keyword evidence="5 12" id="KW-1133">Transmembrane helix</keyword>
<evidence type="ECO:0000256" key="3">
    <source>
        <dbReference type="ARBA" id="ARBA00022475"/>
    </source>
</evidence>
<gene>
    <name evidence="15" type="primary">LOC114239306</name>
</gene>
<evidence type="ECO:0000256" key="7">
    <source>
        <dbReference type="ARBA" id="ARBA00023136"/>
    </source>
</evidence>
<dbReference type="Pfam" id="PF00001">
    <property type="entry name" value="7tm_1"/>
    <property type="match status" value="1"/>
</dbReference>
<feature type="transmembrane region" description="Helical" evidence="12">
    <location>
        <begin position="81"/>
        <end position="102"/>
    </location>
</feature>
<comment type="similarity">
    <text evidence="2 10">Belongs to the G-protein coupled receptor 1 family.</text>
</comment>
<dbReference type="PANTHER" id="PTHR24228:SF74">
    <property type="entry name" value="G-PROTEIN COUPLED RECEPTORS FAMILY 1 PROFILE DOMAIN-CONTAINING PROTEIN"/>
    <property type="match status" value="1"/>
</dbReference>
<dbReference type="RefSeq" id="XP_028025261.1">
    <property type="nucleotide sequence ID" value="XM_028169460.1"/>
</dbReference>
<keyword evidence="6 10" id="KW-0297">G-protein coupled receptor</keyword>
<accession>A0A6J2J774</accession>
<protein>
    <submittedName>
        <fullName evidence="15">G-protein coupled receptor moody-like isoform X1</fullName>
    </submittedName>
</protein>
<evidence type="ECO:0000313" key="14">
    <source>
        <dbReference type="Proteomes" id="UP000504629"/>
    </source>
</evidence>
<dbReference type="OrthoDB" id="10044919at2759"/>
<evidence type="ECO:0000313" key="15">
    <source>
        <dbReference type="RefSeq" id="XP_028025261.1"/>
    </source>
</evidence>
<dbReference type="Gene3D" id="1.20.1070.10">
    <property type="entry name" value="Rhodopsin 7-helix transmembrane proteins"/>
    <property type="match status" value="1"/>
</dbReference>
<dbReference type="GO" id="GO:0005886">
    <property type="term" value="C:plasma membrane"/>
    <property type="evidence" value="ECO:0007669"/>
    <property type="project" value="UniProtKB-SubCell"/>
</dbReference>
<feature type="domain" description="G-protein coupled receptors family 1 profile" evidence="13">
    <location>
        <begin position="61"/>
        <end position="406"/>
    </location>
</feature>
<evidence type="ECO:0000256" key="6">
    <source>
        <dbReference type="ARBA" id="ARBA00023040"/>
    </source>
</evidence>
<dbReference type="AlphaFoldDB" id="A0A6J2J774"/>
<evidence type="ECO:0000256" key="4">
    <source>
        <dbReference type="ARBA" id="ARBA00022692"/>
    </source>
</evidence>
<comment type="subcellular location">
    <subcellularLocation>
        <location evidence="1">Cell membrane</location>
        <topology evidence="1">Multi-pass membrane protein</topology>
    </subcellularLocation>
</comment>
<dbReference type="InterPro" id="IPR000276">
    <property type="entry name" value="GPCR_Rhodpsn"/>
</dbReference>
<dbReference type="GO" id="GO:0004930">
    <property type="term" value="F:G protein-coupled receptor activity"/>
    <property type="evidence" value="ECO:0007669"/>
    <property type="project" value="UniProtKB-KW"/>
</dbReference>
<keyword evidence="9 10" id="KW-0807">Transducer</keyword>
<dbReference type="SUPFAM" id="SSF81321">
    <property type="entry name" value="Family A G protein-coupled receptor-like"/>
    <property type="match status" value="1"/>
</dbReference>
<evidence type="ECO:0000256" key="10">
    <source>
        <dbReference type="RuleBase" id="RU000688"/>
    </source>
</evidence>
<dbReference type="KEGG" id="bman:114239306"/>
<feature type="transmembrane region" description="Helical" evidence="12">
    <location>
        <begin position="210"/>
        <end position="232"/>
    </location>
</feature>
<dbReference type="PRINTS" id="PR00237">
    <property type="entry name" value="GPCRRHODOPSN"/>
</dbReference>
<dbReference type="PROSITE" id="PS50262">
    <property type="entry name" value="G_PROTEIN_RECEP_F1_2"/>
    <property type="match status" value="1"/>
</dbReference>
<dbReference type="InterPro" id="IPR017452">
    <property type="entry name" value="GPCR_Rhodpsn_7TM"/>
</dbReference>
<name>A0A6J2J774_BOMMA</name>
<dbReference type="SMART" id="SM01381">
    <property type="entry name" value="7TM_GPCR_Srsx"/>
    <property type="match status" value="1"/>
</dbReference>
<evidence type="ECO:0000256" key="11">
    <source>
        <dbReference type="SAM" id="MobiDB-lite"/>
    </source>
</evidence>
<keyword evidence="3" id="KW-1003">Cell membrane</keyword>
<evidence type="ECO:0000256" key="8">
    <source>
        <dbReference type="ARBA" id="ARBA00023170"/>
    </source>
</evidence>
<proteinExistence type="inferred from homology"/>
<evidence type="ECO:0000256" key="12">
    <source>
        <dbReference type="SAM" id="Phobius"/>
    </source>
</evidence>
<sequence>MVLLNNNVTNGGNLSDLVMGLEDYESDEELANVELFKNYPEALLWFAFVSCVLFMILGIPGNLLTIVALMRYKKVHNATAVFIINLSLSDLLFSCFILPLATSTFMWRSWIHGKTLCRMVPMAKYTLVAVSLFTVLSITINRYILVSHPKLYAKLYKKTYICLIIIVIWLLPILLLMPTYFEVWGRFSLDQITGSCTIVFDENCNSPKKFLFVTAFALPSIAIIVCYARIWWIVRKTANKSRNVIYRRPISDLEISTIKTNQNTKSTLKLNRSLSTQITSSNNLLPFNCFLNPGGELSSSMENSTPAELENTPKPKVRSLGTESISNFRKSFMCTFRRSAPKVHLPTKKDKKLLTMIVAIMVSFFVCHLPITLTKTIFENFTSHPVPNIVGYVLIYMTTCVNPIIYVVMSIEYRQAYRNLLNCR</sequence>
<feature type="transmembrane region" description="Helical" evidence="12">
    <location>
        <begin position="42"/>
        <end position="69"/>
    </location>
</feature>
<evidence type="ECO:0000256" key="2">
    <source>
        <dbReference type="ARBA" id="ARBA00010663"/>
    </source>
</evidence>
<organism evidence="14 15">
    <name type="scientific">Bombyx mandarina</name>
    <name type="common">Wild silk moth</name>
    <name type="synonym">Wild silkworm</name>
    <dbReference type="NCBI Taxonomy" id="7092"/>
    <lineage>
        <taxon>Eukaryota</taxon>
        <taxon>Metazoa</taxon>
        <taxon>Ecdysozoa</taxon>
        <taxon>Arthropoda</taxon>
        <taxon>Hexapoda</taxon>
        <taxon>Insecta</taxon>
        <taxon>Pterygota</taxon>
        <taxon>Neoptera</taxon>
        <taxon>Endopterygota</taxon>
        <taxon>Lepidoptera</taxon>
        <taxon>Glossata</taxon>
        <taxon>Ditrysia</taxon>
        <taxon>Bombycoidea</taxon>
        <taxon>Bombycidae</taxon>
        <taxon>Bombycinae</taxon>
        <taxon>Bombyx</taxon>
    </lineage>
</organism>
<reference evidence="15" key="1">
    <citation type="submission" date="2025-08" db="UniProtKB">
        <authorList>
            <consortium name="RefSeq"/>
        </authorList>
    </citation>
    <scope>IDENTIFICATION</scope>
    <source>
        <tissue evidence="15">Silk gland</tissue>
    </source>
</reference>
<dbReference type="PROSITE" id="PS00237">
    <property type="entry name" value="G_PROTEIN_RECEP_F1_1"/>
    <property type="match status" value="1"/>
</dbReference>
<dbReference type="GeneID" id="114239306"/>
<evidence type="ECO:0000259" key="13">
    <source>
        <dbReference type="PROSITE" id="PS50262"/>
    </source>
</evidence>
<evidence type="ECO:0000256" key="5">
    <source>
        <dbReference type="ARBA" id="ARBA00022989"/>
    </source>
</evidence>
<evidence type="ECO:0000256" key="1">
    <source>
        <dbReference type="ARBA" id="ARBA00004651"/>
    </source>
</evidence>
<evidence type="ECO:0000256" key="9">
    <source>
        <dbReference type="ARBA" id="ARBA00023224"/>
    </source>
</evidence>
<feature type="transmembrane region" description="Helical" evidence="12">
    <location>
        <begin position="389"/>
        <end position="409"/>
    </location>
</feature>
<dbReference type="PANTHER" id="PTHR24228">
    <property type="entry name" value="B2 BRADYKININ RECEPTOR/ANGIOTENSIN II RECEPTOR"/>
    <property type="match status" value="1"/>
</dbReference>
<keyword evidence="7 12" id="KW-0472">Membrane</keyword>
<feature type="region of interest" description="Disordered" evidence="11">
    <location>
        <begin position="298"/>
        <end position="320"/>
    </location>
</feature>
<feature type="transmembrane region" description="Helical" evidence="12">
    <location>
        <begin position="353"/>
        <end position="373"/>
    </location>
</feature>
<feature type="transmembrane region" description="Helical" evidence="12">
    <location>
        <begin position="160"/>
        <end position="181"/>
    </location>
</feature>
<keyword evidence="14" id="KW-1185">Reference proteome</keyword>